<feature type="transmembrane region" description="Helical" evidence="1">
    <location>
        <begin position="95"/>
        <end position="114"/>
    </location>
</feature>
<evidence type="ECO:0000259" key="2">
    <source>
        <dbReference type="Pfam" id="PF02517"/>
    </source>
</evidence>
<dbReference type="PANTHER" id="PTHR36435:SF1">
    <property type="entry name" value="CAAX AMINO TERMINAL PROTEASE FAMILY PROTEIN"/>
    <property type="match status" value="1"/>
</dbReference>
<keyword evidence="4" id="KW-1185">Reference proteome</keyword>
<feature type="domain" description="CAAX prenyl protease 2/Lysostaphin resistance protein A-like" evidence="2">
    <location>
        <begin position="160"/>
        <end position="248"/>
    </location>
</feature>
<reference evidence="3" key="1">
    <citation type="submission" date="2022-05" db="EMBL/GenBank/DDBJ databases">
        <authorList>
            <person name="Sun X."/>
        </authorList>
    </citation>
    <scope>NUCLEOTIDE SEQUENCE</scope>
    <source>
        <strain evidence="3">Ai-910</strain>
    </source>
</reference>
<evidence type="ECO:0000256" key="1">
    <source>
        <dbReference type="SAM" id="Phobius"/>
    </source>
</evidence>
<keyword evidence="1" id="KW-0472">Membrane</keyword>
<sequence length="307" mass="34255">MPKGAFAGLHPVLQLILLICLVLVSSLLVTLIGVLIAIPFWGLDPVVAVLNGGAPLYFMKYLQLVQSIAMFVVPPILAAVLFSKSPASWLGFNKPAAKAVFFAIVIMLVIQPFVSLTSELNMQFSLPESMDRLMQWMQTTEEAAKSLMFSFLDTTDPVVILYNIFLIAIVPAVGEELLFRGGIQSLLIRWLKNHHVAIIATAILFSAMHMQFLTFLPRFVLGLVLGYLMVYGRSIWYSIMGHFTNNFLSLVVFHYYRITKPDVNPLDPSQVGDSHPLLGWAGLVVVLALLYYFRQHIKARSEAPVMN</sequence>
<organism evidence="3 4">
    <name type="scientific">Xiashengella succiniciproducens</name>
    <dbReference type="NCBI Taxonomy" id="2949635"/>
    <lineage>
        <taxon>Bacteria</taxon>
        <taxon>Pseudomonadati</taxon>
        <taxon>Bacteroidota</taxon>
        <taxon>Bacteroidia</taxon>
        <taxon>Marinilabiliales</taxon>
        <taxon>Marinilabiliaceae</taxon>
        <taxon>Xiashengella</taxon>
    </lineage>
</organism>
<keyword evidence="1" id="KW-0812">Transmembrane</keyword>
<name>A0A9J6ZR35_9BACT</name>
<dbReference type="InterPro" id="IPR003675">
    <property type="entry name" value="Rce1/LyrA-like_dom"/>
</dbReference>
<proteinExistence type="predicted"/>
<reference evidence="3" key="2">
    <citation type="submission" date="2022-06" db="EMBL/GenBank/DDBJ databases">
        <title>Xiashengella guii gen. nov. sp. nov., a bacterium isolated form anaerobic digestion tank.</title>
        <authorList>
            <person name="Huang H."/>
        </authorList>
    </citation>
    <scope>NUCLEOTIDE SEQUENCE</scope>
    <source>
        <strain evidence="3">Ai-910</strain>
    </source>
</reference>
<dbReference type="PANTHER" id="PTHR36435">
    <property type="entry name" value="SLR1288 PROTEIN"/>
    <property type="match status" value="1"/>
</dbReference>
<dbReference type="GO" id="GO:0080120">
    <property type="term" value="P:CAAX-box protein maturation"/>
    <property type="evidence" value="ECO:0007669"/>
    <property type="project" value="UniProtKB-ARBA"/>
</dbReference>
<dbReference type="InterPro" id="IPR052710">
    <property type="entry name" value="CAAX_protease"/>
</dbReference>
<feature type="transmembrane region" description="Helical" evidence="1">
    <location>
        <begin position="215"/>
        <end position="232"/>
    </location>
</feature>
<dbReference type="Proteomes" id="UP001056426">
    <property type="component" value="Chromosome"/>
</dbReference>
<dbReference type="GO" id="GO:0004175">
    <property type="term" value="F:endopeptidase activity"/>
    <property type="evidence" value="ECO:0007669"/>
    <property type="project" value="UniProtKB-ARBA"/>
</dbReference>
<evidence type="ECO:0000313" key="3">
    <source>
        <dbReference type="EMBL" id="URW80067.1"/>
    </source>
</evidence>
<dbReference type="RefSeq" id="WP_250724179.1">
    <property type="nucleotide sequence ID" value="NZ_CP098400.1"/>
</dbReference>
<evidence type="ECO:0000313" key="4">
    <source>
        <dbReference type="Proteomes" id="UP001056426"/>
    </source>
</evidence>
<protein>
    <submittedName>
        <fullName evidence="3">CPBP family intramembrane metalloprotease</fullName>
    </submittedName>
</protein>
<keyword evidence="3" id="KW-0645">Protease</keyword>
<feature type="transmembrane region" description="Helical" evidence="1">
    <location>
        <begin position="191"/>
        <end position="209"/>
    </location>
</feature>
<dbReference type="KEGG" id="alkq:M9189_01665"/>
<dbReference type="EMBL" id="CP098400">
    <property type="protein sequence ID" value="URW80067.1"/>
    <property type="molecule type" value="Genomic_DNA"/>
</dbReference>
<feature type="transmembrane region" description="Helical" evidence="1">
    <location>
        <begin position="277"/>
        <end position="293"/>
    </location>
</feature>
<dbReference type="Pfam" id="PF02517">
    <property type="entry name" value="Rce1-like"/>
    <property type="match status" value="1"/>
</dbReference>
<keyword evidence="1" id="KW-1133">Transmembrane helix</keyword>
<feature type="transmembrane region" description="Helical" evidence="1">
    <location>
        <begin position="159"/>
        <end position="179"/>
    </location>
</feature>
<dbReference type="AlphaFoldDB" id="A0A9J6ZR35"/>
<feature type="transmembrane region" description="Helical" evidence="1">
    <location>
        <begin position="239"/>
        <end position="257"/>
    </location>
</feature>
<accession>A0A9J6ZR35</accession>
<gene>
    <name evidence="3" type="ORF">M9189_01665</name>
</gene>
<keyword evidence="3" id="KW-0378">Hydrolase</keyword>
<feature type="transmembrane region" description="Helical" evidence="1">
    <location>
        <begin position="61"/>
        <end position="83"/>
    </location>
</feature>
<feature type="transmembrane region" description="Helical" evidence="1">
    <location>
        <begin position="12"/>
        <end position="41"/>
    </location>
</feature>
<dbReference type="GO" id="GO:0008237">
    <property type="term" value="F:metallopeptidase activity"/>
    <property type="evidence" value="ECO:0007669"/>
    <property type="project" value="UniProtKB-KW"/>
</dbReference>
<keyword evidence="3" id="KW-0482">Metalloprotease</keyword>